<dbReference type="EMBL" id="CM047941">
    <property type="protein sequence ID" value="KAI9902436.1"/>
    <property type="molecule type" value="Genomic_DNA"/>
</dbReference>
<comment type="caution">
    <text evidence="1">The sequence shown here is derived from an EMBL/GenBank/DDBJ whole genome shotgun (WGS) entry which is preliminary data.</text>
</comment>
<evidence type="ECO:0000313" key="1">
    <source>
        <dbReference type="EMBL" id="KAI9902436.1"/>
    </source>
</evidence>
<accession>A0ACC0V971</accession>
<sequence length="252" mass="26517">MVSTRSSSRMDSPAPSSARASPKPSPRGNNAVSKRAGTASVSNSSRSSSSSAFSHAPTTLTLVWLAVSLPLVIWDTVYVLGRPATMPGGSLHWPLWVPYKLYGEVDYVYGLPALEAKSGFTAAQGSLNVVETLMYVAYLAAWLGTGRAAATGSKGKGSGGRRKVLAGRRGAAALLVGFSAAVMTLSKTVLYWAHEYFSEFANIGHNAPFDLLLLWIIPNGAWLVGSAYMICSMGGEILDGLAGSGKQRAKKD</sequence>
<keyword evidence="2" id="KW-1185">Reference proteome</keyword>
<evidence type="ECO:0000313" key="2">
    <source>
        <dbReference type="Proteomes" id="UP001163324"/>
    </source>
</evidence>
<name>A0ACC0V971_9HYPO</name>
<protein>
    <submittedName>
        <fullName evidence="1">Uncharacterized protein</fullName>
    </submittedName>
</protein>
<reference evidence="1" key="1">
    <citation type="submission" date="2022-10" db="EMBL/GenBank/DDBJ databases">
        <title>Complete Genome of Trichothecium roseum strain YXFP-22015, a Plant Pathogen Isolated from Citrus.</title>
        <authorList>
            <person name="Wang Y."/>
            <person name="Zhu L."/>
        </authorList>
    </citation>
    <scope>NUCLEOTIDE SEQUENCE</scope>
    <source>
        <strain evidence="1">YXFP-22015</strain>
    </source>
</reference>
<gene>
    <name evidence="1" type="ORF">N3K66_001788</name>
</gene>
<organism evidence="1 2">
    <name type="scientific">Trichothecium roseum</name>
    <dbReference type="NCBI Taxonomy" id="47278"/>
    <lineage>
        <taxon>Eukaryota</taxon>
        <taxon>Fungi</taxon>
        <taxon>Dikarya</taxon>
        <taxon>Ascomycota</taxon>
        <taxon>Pezizomycotina</taxon>
        <taxon>Sordariomycetes</taxon>
        <taxon>Hypocreomycetidae</taxon>
        <taxon>Hypocreales</taxon>
        <taxon>Hypocreales incertae sedis</taxon>
        <taxon>Trichothecium</taxon>
    </lineage>
</organism>
<proteinExistence type="predicted"/>
<dbReference type="Proteomes" id="UP001163324">
    <property type="component" value="Chromosome 2"/>
</dbReference>